<dbReference type="InterPro" id="IPR000073">
    <property type="entry name" value="AB_hydrolase_1"/>
</dbReference>
<dbReference type="Pfam" id="PF12697">
    <property type="entry name" value="Abhydrolase_6"/>
    <property type="match status" value="1"/>
</dbReference>
<dbReference type="EMBL" id="PVTF01000004">
    <property type="protein sequence ID" value="PRY42341.1"/>
    <property type="molecule type" value="Genomic_DNA"/>
</dbReference>
<organism evidence="2 3">
    <name type="scientific">Umezawaea tangerina</name>
    <dbReference type="NCBI Taxonomy" id="84725"/>
    <lineage>
        <taxon>Bacteria</taxon>
        <taxon>Bacillati</taxon>
        <taxon>Actinomycetota</taxon>
        <taxon>Actinomycetes</taxon>
        <taxon>Pseudonocardiales</taxon>
        <taxon>Pseudonocardiaceae</taxon>
        <taxon>Umezawaea</taxon>
    </lineage>
</organism>
<dbReference type="Gene3D" id="3.40.50.1820">
    <property type="entry name" value="alpha/beta hydrolase"/>
    <property type="match status" value="1"/>
</dbReference>
<dbReference type="InterPro" id="IPR050471">
    <property type="entry name" value="AB_hydrolase"/>
</dbReference>
<dbReference type="GO" id="GO:0003824">
    <property type="term" value="F:catalytic activity"/>
    <property type="evidence" value="ECO:0007669"/>
    <property type="project" value="UniProtKB-ARBA"/>
</dbReference>
<dbReference type="Proteomes" id="UP000239494">
    <property type="component" value="Unassembled WGS sequence"/>
</dbReference>
<sequence>MPSAELNGITVNYQVTGEGDLVVLVMGTGSPGSVWTAHQVPAFVAAGYRVATFDNRGIPPTDECADGFTVDDMVGDTAALIEHLGGGPARVAGTSLGARITQELALARPDLVSHAALLATYGRPDPLRTALSLGERELHDSGVKLPSKYHAAITALRYLSPTTLADPRTARDWLDLFEYGGSTVGAGVRAQMALNDFTDRLTDYHRITTPCLAIGFTDDRTLPPHLAREVADAIPNAKYAEVPNAGHLGYMEQPDKVNALVLDFFKS</sequence>
<dbReference type="PANTHER" id="PTHR43433:SF5">
    <property type="entry name" value="AB HYDROLASE-1 DOMAIN-CONTAINING PROTEIN"/>
    <property type="match status" value="1"/>
</dbReference>
<name>A0A2T0T9J9_9PSEU</name>
<comment type="caution">
    <text evidence="2">The sequence shown here is derived from an EMBL/GenBank/DDBJ whole genome shotgun (WGS) entry which is preliminary data.</text>
</comment>
<protein>
    <submittedName>
        <fullName evidence="2">Pimeloyl-ACP methyl ester carboxylesterase</fullName>
    </submittedName>
</protein>
<dbReference type="AlphaFoldDB" id="A0A2T0T9J9"/>
<dbReference type="SUPFAM" id="SSF53474">
    <property type="entry name" value="alpha/beta-Hydrolases"/>
    <property type="match status" value="1"/>
</dbReference>
<dbReference type="PANTHER" id="PTHR43433">
    <property type="entry name" value="HYDROLASE, ALPHA/BETA FOLD FAMILY PROTEIN"/>
    <property type="match status" value="1"/>
</dbReference>
<proteinExistence type="predicted"/>
<dbReference type="InterPro" id="IPR029058">
    <property type="entry name" value="AB_hydrolase_fold"/>
</dbReference>
<gene>
    <name evidence="2" type="ORF">CLV43_104171</name>
</gene>
<evidence type="ECO:0000313" key="3">
    <source>
        <dbReference type="Proteomes" id="UP000239494"/>
    </source>
</evidence>
<reference evidence="2 3" key="1">
    <citation type="submission" date="2018-03" db="EMBL/GenBank/DDBJ databases">
        <title>Genomic Encyclopedia of Archaeal and Bacterial Type Strains, Phase II (KMG-II): from individual species to whole genera.</title>
        <authorList>
            <person name="Goeker M."/>
        </authorList>
    </citation>
    <scope>NUCLEOTIDE SEQUENCE [LARGE SCALE GENOMIC DNA]</scope>
    <source>
        <strain evidence="2 3">DSM 44720</strain>
    </source>
</reference>
<feature type="domain" description="AB hydrolase-1" evidence="1">
    <location>
        <begin position="22"/>
        <end position="259"/>
    </location>
</feature>
<dbReference type="RefSeq" id="WP_106187759.1">
    <property type="nucleotide sequence ID" value="NZ_PVTF01000004.1"/>
</dbReference>
<evidence type="ECO:0000259" key="1">
    <source>
        <dbReference type="Pfam" id="PF12697"/>
    </source>
</evidence>
<keyword evidence="3" id="KW-1185">Reference proteome</keyword>
<evidence type="ECO:0000313" key="2">
    <source>
        <dbReference type="EMBL" id="PRY42341.1"/>
    </source>
</evidence>
<dbReference type="OrthoDB" id="3210844at2"/>
<accession>A0A2T0T9J9</accession>